<evidence type="ECO:0000256" key="6">
    <source>
        <dbReference type="ARBA" id="ARBA00023163"/>
    </source>
</evidence>
<keyword evidence="13" id="KW-1185">Reference proteome</keyword>
<feature type="compositionally biased region" description="Polar residues" evidence="10">
    <location>
        <begin position="571"/>
        <end position="582"/>
    </location>
</feature>
<dbReference type="Ensembl" id="ENSLBET00000015178.1">
    <property type="protein sequence ID" value="ENSLBEP00000014333.1"/>
    <property type="gene ID" value="ENSLBEG00000011144.1"/>
</dbReference>
<reference evidence="12" key="2">
    <citation type="submission" date="2025-09" db="UniProtKB">
        <authorList>
            <consortium name="Ensembl"/>
        </authorList>
    </citation>
    <scope>IDENTIFICATION</scope>
</reference>
<protein>
    <recommendedName>
        <fullName evidence="3 9">Mediator of RNA polymerase II transcription subunit 1</fullName>
    </recommendedName>
    <alternativeName>
        <fullName evidence="8 9">Mediator complex subunit 1</fullName>
    </alternativeName>
</protein>
<evidence type="ECO:0000313" key="13">
    <source>
        <dbReference type="Proteomes" id="UP000261660"/>
    </source>
</evidence>
<evidence type="ECO:0000259" key="11">
    <source>
        <dbReference type="Pfam" id="PF10744"/>
    </source>
</evidence>
<evidence type="ECO:0000313" key="12">
    <source>
        <dbReference type="Ensembl" id="ENSLBEP00000014333.1"/>
    </source>
</evidence>
<dbReference type="InterPro" id="IPR051999">
    <property type="entry name" value="Mediator_complex_subunit_1"/>
</dbReference>
<sequence>MASSVANSTDSAGARCVRRRLTLLLRAPSDNARPPAWENHTDTPVSLSLRELMKAKSIISALHLKYAEKSWKETFQLVRRCMDKSRDESKPCEPLVRSLERLQEVFNVSSMNTMKSRLEVIAKQQRMGFHITEVTCYLTADLFYLEVVLLPCGGVEEVKVAPHGASPVPSEIFLQLLRSKDFAEFSVKLEGLYAQYNIPGDNEVKMKLFASLQWLAKDLQQISDLPRTVKDFDTEVDKTNNGRMGSLITGKEDCPLMIHFFTTHTDGKKTSDQHTERVIYGAQVTVGDSDVPHKLQMASVIPQPAQLDPRGYPAFLPLSEGPCETFPAVFLLKLQPAIPMMPSFIHNVSQITDVAMPEVGLQWAPLPKLLMRRSSANTQQETSAEQDVVFEVSLSGGETHRYVLPGAVWALSAQSAAVVETIPFTHPSHVPAVLELLRHQCAINTLLRSCFSSQRDTAGLGCDLHFEVRPESESSFSVTFQRPNTDSLAVLLVNVSDSRLITCTLFGAAVGEPSMEEFLSTVVTRSMSIPVTLRTLYCKLQELTSAPLSPRLPDTTEAENDHCAPSDGAVTDNNDGASTTFSQSASVPAESFSVSGSACYAVSVSKSELHPEINTSPAVDPYAYTPPVGVFSQWGTSNGQLSEPI</sequence>
<keyword evidence="7 9" id="KW-0539">Nucleus</keyword>
<accession>A0A3Q3F3Z6</accession>
<dbReference type="PANTHER" id="PTHR12881:SF4">
    <property type="entry name" value="MEDIATOR OF RNA POLYMERASE II TRANSCRIPTION SUBUNIT 1"/>
    <property type="match status" value="1"/>
</dbReference>
<evidence type="ECO:0000256" key="10">
    <source>
        <dbReference type="SAM" id="MobiDB-lite"/>
    </source>
</evidence>
<feature type="domain" description="Mediator complex subunit Med1" evidence="11">
    <location>
        <begin position="98"/>
        <end position="452"/>
    </location>
</feature>
<comment type="subcellular location">
    <subcellularLocation>
        <location evidence="1 9">Nucleus</location>
    </subcellularLocation>
</comment>
<dbReference type="GO" id="GO:0003712">
    <property type="term" value="F:transcription coregulator activity"/>
    <property type="evidence" value="ECO:0007669"/>
    <property type="project" value="InterPro"/>
</dbReference>
<comment type="function">
    <text evidence="9">Component of the Mediator complex, a coactivator involved in the regulated transcription of nearly all RNA polymerase II-dependent genes. Mediator functions as a bridge to convey information from gene-specific regulatory proteins to the basal RNA polymerase II transcription machinery. Mediator is recruited to promoters by direct interactions with regulatory proteins and serves as a scaffold for the assembly of a functional preinitiation complex with RNA polymerase II and the general transcription factors.</text>
</comment>
<dbReference type="PANTHER" id="PTHR12881">
    <property type="entry name" value="MEDIATOR OF RNA POLYMERASE II TRANSCRIPTION SUBUNIT 1"/>
    <property type="match status" value="1"/>
</dbReference>
<name>A0A3Q3F3Z6_9LABR</name>
<dbReference type="GO" id="GO:0045944">
    <property type="term" value="P:positive regulation of transcription by RNA polymerase II"/>
    <property type="evidence" value="ECO:0007669"/>
    <property type="project" value="UniProtKB-ARBA"/>
</dbReference>
<dbReference type="GO" id="GO:0097067">
    <property type="term" value="P:cellular response to thyroid hormone stimulus"/>
    <property type="evidence" value="ECO:0007669"/>
    <property type="project" value="TreeGrafter"/>
</dbReference>
<reference evidence="12" key="1">
    <citation type="submission" date="2025-08" db="UniProtKB">
        <authorList>
            <consortium name="Ensembl"/>
        </authorList>
    </citation>
    <scope>IDENTIFICATION</scope>
</reference>
<evidence type="ECO:0000256" key="3">
    <source>
        <dbReference type="ARBA" id="ARBA00020612"/>
    </source>
</evidence>
<dbReference type="Pfam" id="PF10744">
    <property type="entry name" value="Med1"/>
    <property type="match status" value="1"/>
</dbReference>
<dbReference type="GO" id="GO:0016592">
    <property type="term" value="C:mediator complex"/>
    <property type="evidence" value="ECO:0007669"/>
    <property type="project" value="InterPro"/>
</dbReference>
<dbReference type="GeneTree" id="ENSGT00660000095569"/>
<evidence type="ECO:0000256" key="7">
    <source>
        <dbReference type="ARBA" id="ARBA00023242"/>
    </source>
</evidence>
<dbReference type="GO" id="GO:0046966">
    <property type="term" value="F:nuclear thyroid hormone receptor binding"/>
    <property type="evidence" value="ECO:0007669"/>
    <property type="project" value="TreeGrafter"/>
</dbReference>
<dbReference type="InParanoid" id="A0A3Q3F3Z6"/>
<keyword evidence="4 9" id="KW-0805">Transcription regulation</keyword>
<comment type="similarity">
    <text evidence="2 9">Belongs to the Mediator complex subunit 1 family.</text>
</comment>
<evidence type="ECO:0000256" key="9">
    <source>
        <dbReference type="RuleBase" id="RU364059"/>
    </source>
</evidence>
<proteinExistence type="inferred from homology"/>
<dbReference type="GO" id="GO:0042809">
    <property type="term" value="F:nuclear vitamin D receptor binding"/>
    <property type="evidence" value="ECO:0007669"/>
    <property type="project" value="TreeGrafter"/>
</dbReference>
<keyword evidence="6 9" id="KW-0804">Transcription</keyword>
<dbReference type="InterPro" id="IPR019680">
    <property type="entry name" value="Mediator_Med1"/>
</dbReference>
<keyword evidence="5 9" id="KW-0010">Activator</keyword>
<evidence type="ECO:0000256" key="2">
    <source>
        <dbReference type="ARBA" id="ARBA00006210"/>
    </source>
</evidence>
<dbReference type="AlphaFoldDB" id="A0A3Q3F3Z6"/>
<organism evidence="12 13">
    <name type="scientific">Labrus bergylta</name>
    <name type="common">ballan wrasse</name>
    <dbReference type="NCBI Taxonomy" id="56723"/>
    <lineage>
        <taxon>Eukaryota</taxon>
        <taxon>Metazoa</taxon>
        <taxon>Chordata</taxon>
        <taxon>Craniata</taxon>
        <taxon>Vertebrata</taxon>
        <taxon>Euteleostomi</taxon>
        <taxon>Actinopterygii</taxon>
        <taxon>Neopterygii</taxon>
        <taxon>Teleostei</taxon>
        <taxon>Neoteleostei</taxon>
        <taxon>Acanthomorphata</taxon>
        <taxon>Eupercaria</taxon>
        <taxon>Labriformes</taxon>
        <taxon>Labridae</taxon>
        <taxon>Labrus</taxon>
    </lineage>
</organism>
<evidence type="ECO:0000256" key="4">
    <source>
        <dbReference type="ARBA" id="ARBA00023015"/>
    </source>
</evidence>
<dbReference type="Proteomes" id="UP000261660">
    <property type="component" value="Unplaced"/>
</dbReference>
<evidence type="ECO:0000256" key="5">
    <source>
        <dbReference type="ARBA" id="ARBA00023159"/>
    </source>
</evidence>
<evidence type="ECO:0000256" key="1">
    <source>
        <dbReference type="ARBA" id="ARBA00004123"/>
    </source>
</evidence>
<evidence type="ECO:0000256" key="8">
    <source>
        <dbReference type="ARBA" id="ARBA00031254"/>
    </source>
</evidence>
<dbReference type="GO" id="GO:0042974">
    <property type="term" value="F:nuclear retinoic acid receptor binding"/>
    <property type="evidence" value="ECO:0007669"/>
    <property type="project" value="TreeGrafter"/>
</dbReference>
<feature type="region of interest" description="Disordered" evidence="10">
    <location>
        <begin position="548"/>
        <end position="582"/>
    </location>
</feature>